<dbReference type="SMART" id="SM00822">
    <property type="entry name" value="PKS_KR"/>
    <property type="match status" value="1"/>
</dbReference>
<dbReference type="CDD" id="cd05233">
    <property type="entry name" value="SDR_c"/>
    <property type="match status" value="1"/>
</dbReference>
<accession>A0A4V5PMY8</accession>
<dbReference type="Gene3D" id="3.40.50.720">
    <property type="entry name" value="NAD(P)-binding Rossmann-like Domain"/>
    <property type="match status" value="1"/>
</dbReference>
<comment type="caution">
    <text evidence="4">The sequence shown here is derived from an EMBL/GenBank/DDBJ whole genome shotgun (WGS) entry which is preliminary data.</text>
</comment>
<dbReference type="GO" id="GO:0032787">
    <property type="term" value="P:monocarboxylic acid metabolic process"/>
    <property type="evidence" value="ECO:0007669"/>
    <property type="project" value="UniProtKB-ARBA"/>
</dbReference>
<evidence type="ECO:0000313" key="4">
    <source>
        <dbReference type="EMBL" id="TKD08351.1"/>
    </source>
</evidence>
<dbReference type="InterPro" id="IPR050259">
    <property type="entry name" value="SDR"/>
</dbReference>
<dbReference type="AlphaFoldDB" id="A0A4V5PMY8"/>
<dbReference type="InterPro" id="IPR036291">
    <property type="entry name" value="NAD(P)-bd_dom_sf"/>
</dbReference>
<dbReference type="PANTHER" id="PTHR42879:SF2">
    <property type="entry name" value="3-OXOACYL-[ACYL-CARRIER-PROTEIN] REDUCTASE FABG"/>
    <property type="match status" value="1"/>
</dbReference>
<keyword evidence="5" id="KW-1185">Reference proteome</keyword>
<evidence type="ECO:0000256" key="1">
    <source>
        <dbReference type="ARBA" id="ARBA00006484"/>
    </source>
</evidence>
<sequence>MFLAGRNALVTGGGRGIGRAIAERLAREGARVLVTGRTQPEIDEVAREIGGVAVHMDAKDRASVKAAIDVVHAVGPVDVLVNNAGFAESVPFDRTTDEVWDDLLEVNVTSAFALCRAFVPGMIERGFGRVINVASNAGLVGYGYSVAYCASKHAMVGMTRALAVEIAKSPVTVNAVCPGWTRTRMGEEATSRIAEKTGRSADAAHKILANMSPQQRFAEPEEIAHIVAMLCAPEARSVHGQALPIDGGQVMK</sequence>
<dbReference type="PROSITE" id="PS00061">
    <property type="entry name" value="ADH_SHORT"/>
    <property type="match status" value="1"/>
</dbReference>
<dbReference type="Proteomes" id="UP000309215">
    <property type="component" value="Unassembled WGS sequence"/>
</dbReference>
<dbReference type="InterPro" id="IPR057326">
    <property type="entry name" value="KR_dom"/>
</dbReference>
<evidence type="ECO:0000313" key="5">
    <source>
        <dbReference type="Proteomes" id="UP000309215"/>
    </source>
</evidence>
<dbReference type="SUPFAM" id="SSF51735">
    <property type="entry name" value="NAD(P)-binding Rossmann-fold domains"/>
    <property type="match status" value="1"/>
</dbReference>
<reference evidence="4 5" key="1">
    <citation type="submission" date="2019-04" db="EMBL/GenBank/DDBJ databases">
        <authorList>
            <person name="Li Y."/>
            <person name="Wang J."/>
        </authorList>
    </citation>
    <scope>NUCLEOTIDE SEQUENCE [LARGE SCALE GENOMIC DNA]</scope>
    <source>
        <strain evidence="4 5">DSM 14668</strain>
    </source>
</reference>
<dbReference type="InterPro" id="IPR002347">
    <property type="entry name" value="SDR_fam"/>
</dbReference>
<evidence type="ECO:0000259" key="3">
    <source>
        <dbReference type="SMART" id="SM00822"/>
    </source>
</evidence>
<dbReference type="FunFam" id="3.40.50.720:FF:000084">
    <property type="entry name" value="Short-chain dehydrogenase reductase"/>
    <property type="match status" value="1"/>
</dbReference>
<dbReference type="RefSeq" id="WP_136929811.1">
    <property type="nucleotide sequence ID" value="NZ_SSMQ01000014.1"/>
</dbReference>
<dbReference type="Pfam" id="PF00106">
    <property type="entry name" value="adh_short"/>
    <property type="match status" value="1"/>
</dbReference>
<proteinExistence type="inferred from homology"/>
<protein>
    <submittedName>
        <fullName evidence="4">SDR family oxidoreductase</fullName>
    </submittedName>
</protein>
<name>A0A4V5PMY8_9BACT</name>
<dbReference type="PRINTS" id="PR00081">
    <property type="entry name" value="GDHRDH"/>
</dbReference>
<dbReference type="InterPro" id="IPR020904">
    <property type="entry name" value="Sc_DH/Rdtase_CS"/>
</dbReference>
<dbReference type="PANTHER" id="PTHR42879">
    <property type="entry name" value="3-OXOACYL-(ACYL-CARRIER-PROTEIN) REDUCTASE"/>
    <property type="match status" value="1"/>
</dbReference>
<evidence type="ECO:0000256" key="2">
    <source>
        <dbReference type="RuleBase" id="RU000363"/>
    </source>
</evidence>
<dbReference type="OrthoDB" id="5499704at2"/>
<feature type="domain" description="Ketoreductase" evidence="3">
    <location>
        <begin position="6"/>
        <end position="169"/>
    </location>
</feature>
<comment type="similarity">
    <text evidence="1 2">Belongs to the short-chain dehydrogenases/reductases (SDR) family.</text>
</comment>
<gene>
    <name evidence="4" type="ORF">E8A74_15620</name>
</gene>
<dbReference type="NCBIfam" id="NF009466">
    <property type="entry name" value="PRK12826.1-2"/>
    <property type="match status" value="1"/>
</dbReference>
<dbReference type="PRINTS" id="PR00080">
    <property type="entry name" value="SDRFAMILY"/>
</dbReference>
<dbReference type="EMBL" id="SSMQ01000014">
    <property type="protein sequence ID" value="TKD08351.1"/>
    <property type="molecule type" value="Genomic_DNA"/>
</dbReference>
<organism evidence="4 5">
    <name type="scientific">Polyangium fumosum</name>
    <dbReference type="NCBI Taxonomy" id="889272"/>
    <lineage>
        <taxon>Bacteria</taxon>
        <taxon>Pseudomonadati</taxon>
        <taxon>Myxococcota</taxon>
        <taxon>Polyangia</taxon>
        <taxon>Polyangiales</taxon>
        <taxon>Polyangiaceae</taxon>
        <taxon>Polyangium</taxon>
    </lineage>
</organism>